<feature type="region of interest" description="Disordered" evidence="2">
    <location>
        <begin position="1"/>
        <end position="21"/>
    </location>
</feature>
<evidence type="ECO:0000256" key="2">
    <source>
        <dbReference type="SAM" id="MobiDB-lite"/>
    </source>
</evidence>
<gene>
    <name evidence="4" type="ORF">HII31_13156</name>
    <name evidence="3" type="ORF">HII31_13167</name>
</gene>
<accession>A0A8H6VCF6</accession>
<dbReference type="EMBL" id="JABCIY010000319">
    <property type="protein sequence ID" value="KAF7185499.1"/>
    <property type="molecule type" value="Genomic_DNA"/>
</dbReference>
<proteinExistence type="predicted"/>
<evidence type="ECO:0000256" key="1">
    <source>
        <dbReference type="SAM" id="Coils"/>
    </source>
</evidence>
<dbReference type="AlphaFoldDB" id="A0A8H6VCF6"/>
<feature type="region of interest" description="Disordered" evidence="2">
    <location>
        <begin position="294"/>
        <end position="330"/>
    </location>
</feature>
<sequence length="435" mass="48465">MNSPRSQSPESEDHGDGEQRDLVLEQRFQLLSAYQGLVESLDNLDDLIKDVLRAPELSGETEISTTLSSLKAQFKDLQRGGQNTRTRIGDVRNRQAYLNEVEHDLLQRDLHRPSRRKLQEYVSNKFPHHPNGNAHLLDLRQTEKRTLPALVETYLDAVGELNLLREQLKEEIPARYAEQRTEREISQDQEDKALSLDDDAFEREYEQEIQRVNEKIQKLEPKVHDLEQQCEARGYSTDPAQYVDQSETSSRIVNWLGAVPSVKDNSSFVDNLSDVASFVDDGDAEVHSSRVLAESSSTVEIFTPPSDEGGAGSAPSNDCPPFASGSKSTVRHPMRLDPEAQSFRPQATSNGATIKSSLSPSIRGYNELVAGAGKSQDSRCDDWVIPSSGTFHEKPYQPLVIHFTASQDVETLSSKASHSFAIDPGPTSYISTENG</sequence>
<feature type="coiled-coil region" evidence="1">
    <location>
        <begin position="202"/>
        <end position="229"/>
    </location>
</feature>
<reference evidence="4" key="1">
    <citation type="submission" date="2020-04" db="EMBL/GenBank/DDBJ databases">
        <title>Draft genome resource of the tomato pathogen Pseudocercospora fuligena.</title>
        <authorList>
            <person name="Zaccaron A."/>
        </authorList>
    </citation>
    <scope>NUCLEOTIDE SEQUENCE</scope>
    <source>
        <strain evidence="4">PF001</strain>
    </source>
</reference>
<protein>
    <submittedName>
        <fullName evidence="4">Uncharacterized protein</fullName>
    </submittedName>
</protein>
<organism evidence="4 5">
    <name type="scientific">Pseudocercospora fuligena</name>
    <dbReference type="NCBI Taxonomy" id="685502"/>
    <lineage>
        <taxon>Eukaryota</taxon>
        <taxon>Fungi</taxon>
        <taxon>Dikarya</taxon>
        <taxon>Ascomycota</taxon>
        <taxon>Pezizomycotina</taxon>
        <taxon>Dothideomycetes</taxon>
        <taxon>Dothideomycetidae</taxon>
        <taxon>Mycosphaerellales</taxon>
        <taxon>Mycosphaerellaceae</taxon>
        <taxon>Pseudocercospora</taxon>
    </lineage>
</organism>
<comment type="caution">
    <text evidence="4">The sequence shown here is derived from an EMBL/GenBank/DDBJ whole genome shotgun (WGS) entry which is preliminary data.</text>
</comment>
<keyword evidence="5" id="KW-1185">Reference proteome</keyword>
<evidence type="ECO:0000313" key="5">
    <source>
        <dbReference type="Proteomes" id="UP000660729"/>
    </source>
</evidence>
<name>A0A8H6VCF6_9PEZI</name>
<keyword evidence="1" id="KW-0175">Coiled coil</keyword>
<evidence type="ECO:0000313" key="4">
    <source>
        <dbReference type="EMBL" id="KAF7185532.1"/>
    </source>
</evidence>
<evidence type="ECO:0000313" key="3">
    <source>
        <dbReference type="EMBL" id="KAF7185499.1"/>
    </source>
</evidence>
<feature type="compositionally biased region" description="Basic and acidic residues" evidence="2">
    <location>
        <begin position="11"/>
        <end position="21"/>
    </location>
</feature>
<dbReference type="EMBL" id="JABCIY010000318">
    <property type="protein sequence ID" value="KAF7185532.1"/>
    <property type="molecule type" value="Genomic_DNA"/>
</dbReference>
<dbReference type="Proteomes" id="UP000660729">
    <property type="component" value="Unassembled WGS sequence"/>
</dbReference>